<sequence length="468" mass="52498">MAFWGVEVKPGKPFVHSCKKRIRITQATVGSGTATEKCLVQCNIGRRSPVFLCSLLPNTTESCNLNLEFEEEEDVIFSVIGPRSVYLIGHYVHHYRNNEPSNFNSDDPSQGIDIENTESEKSSEDAEDEKYEDSFINDSESPKPSPISCRRGDKKLKDKKQRHKQLKKKNRVIMSDDDLEVQETEDEDGYSLSAFIKKKPMKAMVKEENNISYKSEGGALDCDMKEKKDHDQEGKKDEREVTPQKIDPQEGEAAIKEDVSSDFKTLEHNALENDVEQDLPIDKNEDKIYDQHWSEHGCEPKKINEDMDIAATSGNRLETSDKMETTMEKDLPVGAPNHDEQMVEADGNEKPLEVKTLSNGLVVEVLAKGDPNGKAARLGKKVKVNITGMLKENGHIIESNVGKSPVKYTLGKEEVIDGLNMGIDGMRVGEKRRITIPPSLGFGEDGYGEKVPPNSWLVYNVELVGVRR</sequence>
<evidence type="ECO:0000256" key="6">
    <source>
        <dbReference type="SAM" id="MobiDB-lite"/>
    </source>
</evidence>
<organism evidence="8 9">
    <name type="scientific">Handroanthus impetiginosus</name>
    <dbReference type="NCBI Taxonomy" id="429701"/>
    <lineage>
        <taxon>Eukaryota</taxon>
        <taxon>Viridiplantae</taxon>
        <taxon>Streptophyta</taxon>
        <taxon>Embryophyta</taxon>
        <taxon>Tracheophyta</taxon>
        <taxon>Spermatophyta</taxon>
        <taxon>Magnoliopsida</taxon>
        <taxon>eudicotyledons</taxon>
        <taxon>Gunneridae</taxon>
        <taxon>Pentapetalae</taxon>
        <taxon>asterids</taxon>
        <taxon>lamiids</taxon>
        <taxon>Lamiales</taxon>
        <taxon>Bignoniaceae</taxon>
        <taxon>Crescentiina</taxon>
        <taxon>Tabebuia alliance</taxon>
        <taxon>Handroanthus</taxon>
    </lineage>
</organism>
<feature type="region of interest" description="Disordered" evidence="6">
    <location>
        <begin position="208"/>
        <end position="253"/>
    </location>
</feature>
<protein>
    <recommendedName>
        <fullName evidence="2 5">peptidylprolyl isomerase</fullName>
        <ecNumber evidence="2 5">5.2.1.8</ecNumber>
    </recommendedName>
</protein>
<dbReference type="Pfam" id="PF17800">
    <property type="entry name" value="NPL"/>
    <property type="match status" value="1"/>
</dbReference>
<reference evidence="9" key="1">
    <citation type="journal article" date="2018" name="Gigascience">
        <title>Genome assembly of the Pink Ipe (Handroanthus impetiginosus, Bignoniaceae), a highly valued, ecologically keystone Neotropical timber forest tree.</title>
        <authorList>
            <person name="Silva-Junior O.B."/>
            <person name="Grattapaglia D."/>
            <person name="Novaes E."/>
            <person name="Collevatti R.G."/>
        </authorList>
    </citation>
    <scope>NUCLEOTIDE SEQUENCE [LARGE SCALE GENOMIC DNA]</scope>
    <source>
        <strain evidence="9">cv. UFG-1</strain>
    </source>
</reference>
<dbReference type="SUPFAM" id="SSF54534">
    <property type="entry name" value="FKBP-like"/>
    <property type="match status" value="1"/>
</dbReference>
<feature type="compositionally biased region" description="Basic residues" evidence="6">
    <location>
        <begin position="152"/>
        <end position="171"/>
    </location>
</feature>
<evidence type="ECO:0000313" key="9">
    <source>
        <dbReference type="Proteomes" id="UP000231279"/>
    </source>
</evidence>
<dbReference type="Gene3D" id="3.10.50.40">
    <property type="match status" value="1"/>
</dbReference>
<keyword evidence="4 5" id="KW-0413">Isomerase</keyword>
<feature type="compositionally biased region" description="Basic and acidic residues" evidence="6">
    <location>
        <begin position="222"/>
        <end position="242"/>
    </location>
</feature>
<evidence type="ECO:0000256" key="3">
    <source>
        <dbReference type="ARBA" id="ARBA00023110"/>
    </source>
</evidence>
<accession>A0A2G9I6D4</accession>
<dbReference type="GO" id="GO:0003755">
    <property type="term" value="F:peptidyl-prolyl cis-trans isomerase activity"/>
    <property type="evidence" value="ECO:0007669"/>
    <property type="project" value="UniProtKB-KW"/>
</dbReference>
<dbReference type="InterPro" id="IPR046357">
    <property type="entry name" value="PPIase_dom_sf"/>
</dbReference>
<keyword evidence="9" id="KW-1185">Reference proteome</keyword>
<comment type="catalytic activity">
    <reaction evidence="1 5">
        <text>[protein]-peptidylproline (omega=180) = [protein]-peptidylproline (omega=0)</text>
        <dbReference type="Rhea" id="RHEA:16237"/>
        <dbReference type="Rhea" id="RHEA-COMP:10747"/>
        <dbReference type="Rhea" id="RHEA-COMP:10748"/>
        <dbReference type="ChEBI" id="CHEBI:83833"/>
        <dbReference type="ChEBI" id="CHEBI:83834"/>
        <dbReference type="EC" id="5.2.1.8"/>
    </reaction>
</comment>
<dbReference type="OrthoDB" id="913708at2759"/>
<evidence type="ECO:0000313" key="8">
    <source>
        <dbReference type="EMBL" id="PIN25323.1"/>
    </source>
</evidence>
<dbReference type="PANTHER" id="PTHR43811:SF48">
    <property type="entry name" value="PEPTIDYL-PROLYL CIS-TRANS ISOMERASE FKBP43"/>
    <property type="match status" value="1"/>
</dbReference>
<evidence type="ECO:0000256" key="2">
    <source>
        <dbReference type="ARBA" id="ARBA00013194"/>
    </source>
</evidence>
<dbReference type="InterPro" id="IPR041232">
    <property type="entry name" value="NPL"/>
</dbReference>
<evidence type="ECO:0000256" key="1">
    <source>
        <dbReference type="ARBA" id="ARBA00000971"/>
    </source>
</evidence>
<dbReference type="PROSITE" id="PS50059">
    <property type="entry name" value="FKBP_PPIASE"/>
    <property type="match status" value="1"/>
</dbReference>
<dbReference type="EMBL" id="NKXS01000266">
    <property type="protein sequence ID" value="PIN25323.1"/>
    <property type="molecule type" value="Genomic_DNA"/>
</dbReference>
<feature type="domain" description="PPIase FKBP-type" evidence="7">
    <location>
        <begin position="379"/>
        <end position="467"/>
    </location>
</feature>
<keyword evidence="3 5" id="KW-0697">Rotamase</keyword>
<dbReference type="AlphaFoldDB" id="A0A2G9I6D4"/>
<dbReference type="Gene3D" id="2.60.120.340">
    <property type="entry name" value="Nucleoplasmin core domain"/>
    <property type="match status" value="1"/>
</dbReference>
<comment type="caution">
    <text evidence="8">The sequence shown here is derived from an EMBL/GenBank/DDBJ whole genome shotgun (WGS) entry which is preliminary data.</text>
</comment>
<feature type="region of interest" description="Disordered" evidence="6">
    <location>
        <begin position="99"/>
        <end position="171"/>
    </location>
</feature>
<dbReference type="PANTHER" id="PTHR43811">
    <property type="entry name" value="FKBP-TYPE PEPTIDYL-PROLYL CIS-TRANS ISOMERASE FKPA"/>
    <property type="match status" value="1"/>
</dbReference>
<dbReference type="Pfam" id="PF00254">
    <property type="entry name" value="FKBP_C"/>
    <property type="match status" value="1"/>
</dbReference>
<dbReference type="Proteomes" id="UP000231279">
    <property type="component" value="Unassembled WGS sequence"/>
</dbReference>
<dbReference type="STRING" id="429701.A0A2G9I6D4"/>
<evidence type="ECO:0000256" key="4">
    <source>
        <dbReference type="ARBA" id="ARBA00023235"/>
    </source>
</evidence>
<proteinExistence type="predicted"/>
<gene>
    <name evidence="8" type="ORF">CDL12_01935</name>
</gene>
<evidence type="ECO:0000259" key="7">
    <source>
        <dbReference type="PROSITE" id="PS50059"/>
    </source>
</evidence>
<name>A0A2G9I6D4_9LAMI</name>
<feature type="compositionally biased region" description="Polar residues" evidence="6">
    <location>
        <begin position="99"/>
        <end position="108"/>
    </location>
</feature>
<evidence type="ECO:0000256" key="5">
    <source>
        <dbReference type="PROSITE-ProRule" id="PRU00277"/>
    </source>
</evidence>
<dbReference type="EC" id="5.2.1.8" evidence="2 5"/>
<dbReference type="InterPro" id="IPR001179">
    <property type="entry name" value="PPIase_FKBP_dom"/>
</dbReference>